<evidence type="ECO:0000313" key="4">
    <source>
        <dbReference type="Proteomes" id="UP001443914"/>
    </source>
</evidence>
<evidence type="ECO:0008006" key="5">
    <source>
        <dbReference type="Google" id="ProtNLM"/>
    </source>
</evidence>
<feature type="chain" id="PRO_5043564898" description="Secreted protein" evidence="2">
    <location>
        <begin position="20"/>
        <end position="81"/>
    </location>
</feature>
<dbReference type="PROSITE" id="PS51257">
    <property type="entry name" value="PROKAR_LIPOPROTEIN"/>
    <property type="match status" value="1"/>
</dbReference>
<protein>
    <recommendedName>
        <fullName evidence="5">Secreted protein</fullName>
    </recommendedName>
</protein>
<keyword evidence="4" id="KW-1185">Reference proteome</keyword>
<dbReference type="Proteomes" id="UP001443914">
    <property type="component" value="Unassembled WGS sequence"/>
</dbReference>
<feature type="region of interest" description="Disordered" evidence="1">
    <location>
        <begin position="60"/>
        <end position="81"/>
    </location>
</feature>
<reference evidence="3" key="1">
    <citation type="submission" date="2024-03" db="EMBL/GenBank/DDBJ databases">
        <title>WGS assembly of Saponaria officinalis var. Norfolk2.</title>
        <authorList>
            <person name="Jenkins J."/>
            <person name="Shu S."/>
            <person name="Grimwood J."/>
            <person name="Barry K."/>
            <person name="Goodstein D."/>
            <person name="Schmutz J."/>
            <person name="Leebens-Mack J."/>
            <person name="Osbourn A."/>
        </authorList>
    </citation>
    <scope>NUCLEOTIDE SEQUENCE [LARGE SCALE GENOMIC DNA]</scope>
    <source>
        <strain evidence="3">JIC</strain>
    </source>
</reference>
<evidence type="ECO:0000313" key="3">
    <source>
        <dbReference type="EMBL" id="KAK9755208.1"/>
    </source>
</evidence>
<dbReference type="AlphaFoldDB" id="A0AAW1NF83"/>
<keyword evidence="2" id="KW-0732">Signal</keyword>
<comment type="caution">
    <text evidence="3">The sequence shown here is derived from an EMBL/GenBank/DDBJ whole genome shotgun (WGS) entry which is preliminary data.</text>
</comment>
<name>A0AAW1NF83_SAPOF</name>
<proteinExistence type="predicted"/>
<evidence type="ECO:0000256" key="1">
    <source>
        <dbReference type="SAM" id="MobiDB-lite"/>
    </source>
</evidence>
<gene>
    <name evidence="3" type="ORF">RND81_01G009600</name>
</gene>
<feature type="signal peptide" evidence="2">
    <location>
        <begin position="1"/>
        <end position="19"/>
    </location>
</feature>
<evidence type="ECO:0000256" key="2">
    <source>
        <dbReference type="SAM" id="SignalP"/>
    </source>
</evidence>
<dbReference type="EMBL" id="JBDFQZ010000001">
    <property type="protein sequence ID" value="KAK9755208.1"/>
    <property type="molecule type" value="Genomic_DNA"/>
</dbReference>
<sequence length="81" mass="9464">MAKWHILVLLVAWVLFGACQNNSILLRVQATESESFRMPTRQTRSMRPTKTRDRIWDEKKIIHKTPSKSNPVGNEYPPTRT</sequence>
<accession>A0AAW1NF83</accession>
<organism evidence="3 4">
    <name type="scientific">Saponaria officinalis</name>
    <name type="common">Common soapwort</name>
    <name type="synonym">Lychnis saponaria</name>
    <dbReference type="NCBI Taxonomy" id="3572"/>
    <lineage>
        <taxon>Eukaryota</taxon>
        <taxon>Viridiplantae</taxon>
        <taxon>Streptophyta</taxon>
        <taxon>Embryophyta</taxon>
        <taxon>Tracheophyta</taxon>
        <taxon>Spermatophyta</taxon>
        <taxon>Magnoliopsida</taxon>
        <taxon>eudicotyledons</taxon>
        <taxon>Gunneridae</taxon>
        <taxon>Pentapetalae</taxon>
        <taxon>Caryophyllales</taxon>
        <taxon>Caryophyllaceae</taxon>
        <taxon>Caryophylleae</taxon>
        <taxon>Saponaria</taxon>
    </lineage>
</organism>